<dbReference type="Proteomes" id="UP000019374">
    <property type="component" value="Unassembled WGS sequence"/>
</dbReference>
<organism evidence="2 3">
    <name type="scientific">Ophiocordyceps sinensis (strain Co18 / CGMCC 3.14243)</name>
    <name type="common">Yarsagumba caterpillar fungus</name>
    <name type="synonym">Hirsutella sinensis</name>
    <dbReference type="NCBI Taxonomy" id="911162"/>
    <lineage>
        <taxon>Eukaryota</taxon>
        <taxon>Fungi</taxon>
        <taxon>Dikarya</taxon>
        <taxon>Ascomycota</taxon>
        <taxon>Pezizomycotina</taxon>
        <taxon>Sordariomycetes</taxon>
        <taxon>Hypocreomycetidae</taxon>
        <taxon>Hypocreales</taxon>
        <taxon>Ophiocordycipitaceae</taxon>
        <taxon>Ophiocordyceps</taxon>
    </lineage>
</organism>
<protein>
    <submittedName>
        <fullName evidence="2">Uncharacterized protein</fullName>
    </submittedName>
</protein>
<dbReference type="AlphaFoldDB" id="T5ANF2"/>
<evidence type="ECO:0000313" key="2">
    <source>
        <dbReference type="EMBL" id="EQL03267.1"/>
    </source>
</evidence>
<sequence length="216" mass="23641">MAPGSPETQSTDTPSSFATPSSLADAAREALQNTEGLEQLVQTLQAVCAKEQQLQRSHSFQLVKVQSQIHELQQHRAEDVTCRSTLRDDVNCLQSAVAYLKGRIASLTIEMTCLETRVDQRFPAPKRFPSTAANQPVVTPESRALKPRHEQSPGQLASAAGTLKERLDALGGSMDALADELLRDQKQKLLEKLATFPLGDTFCLDLILRKGTENTS</sequence>
<feature type="region of interest" description="Disordered" evidence="1">
    <location>
        <begin position="125"/>
        <end position="157"/>
    </location>
</feature>
<dbReference type="OrthoDB" id="4940884at2759"/>
<evidence type="ECO:0000256" key="1">
    <source>
        <dbReference type="SAM" id="MobiDB-lite"/>
    </source>
</evidence>
<name>T5ANF2_OPHSC</name>
<dbReference type="EMBL" id="KE652222">
    <property type="protein sequence ID" value="EQL03267.1"/>
    <property type="molecule type" value="Genomic_DNA"/>
</dbReference>
<feature type="region of interest" description="Disordered" evidence="1">
    <location>
        <begin position="1"/>
        <end position="23"/>
    </location>
</feature>
<evidence type="ECO:0000313" key="3">
    <source>
        <dbReference type="Proteomes" id="UP000019374"/>
    </source>
</evidence>
<gene>
    <name evidence="2" type="ORF">OCS_01027</name>
</gene>
<proteinExistence type="predicted"/>
<feature type="compositionally biased region" description="Polar residues" evidence="1">
    <location>
        <begin position="1"/>
        <end position="22"/>
    </location>
</feature>
<reference evidence="2 3" key="1">
    <citation type="journal article" date="2013" name="Chin. Sci. Bull.">
        <title>Genome survey uncovers the secrets of sex and lifestyle in caterpillar fungus.</title>
        <authorList>
            <person name="Hu X."/>
            <person name="Zhang Y."/>
            <person name="Xiao G."/>
            <person name="Zheng P."/>
            <person name="Xia Y."/>
            <person name="Zhang X."/>
            <person name="St Leger R.J."/>
            <person name="Liu X."/>
            <person name="Wang C."/>
        </authorList>
    </citation>
    <scope>NUCLEOTIDE SEQUENCE [LARGE SCALE GENOMIC DNA]</scope>
    <source>
        <strain evidence="3">Co18 / CGMCC 3.14243</strain>
        <tissue evidence="2">Fruit-body</tissue>
    </source>
</reference>
<accession>T5ANF2</accession>
<dbReference type="HOGENOM" id="CLU_1277962_0_0_1"/>